<dbReference type="SUPFAM" id="SSF47413">
    <property type="entry name" value="lambda repressor-like DNA-binding domains"/>
    <property type="match status" value="1"/>
</dbReference>
<dbReference type="InterPro" id="IPR010359">
    <property type="entry name" value="IrrE_HExxH"/>
</dbReference>
<proteinExistence type="inferred from homology"/>
<dbReference type="RefSeq" id="WP_344747278.1">
    <property type="nucleotide sequence ID" value="NZ_BAAAWW010000123.1"/>
</dbReference>
<feature type="domain" description="HTH cro/C1-type" evidence="2">
    <location>
        <begin position="11"/>
        <end position="65"/>
    </location>
</feature>
<comment type="caution">
    <text evidence="3">The sequence shown here is derived from an EMBL/GenBank/DDBJ whole genome shotgun (WGS) entry which is preliminary data.</text>
</comment>
<dbReference type="CDD" id="cd00093">
    <property type="entry name" value="HTH_XRE"/>
    <property type="match status" value="1"/>
</dbReference>
<keyword evidence="4" id="KW-1185">Reference proteome</keyword>
<dbReference type="PROSITE" id="PS50943">
    <property type="entry name" value="HTH_CROC1"/>
    <property type="match status" value="1"/>
</dbReference>
<dbReference type="SMART" id="SM00530">
    <property type="entry name" value="HTH_XRE"/>
    <property type="match status" value="1"/>
</dbReference>
<dbReference type="Pfam" id="PF06114">
    <property type="entry name" value="Peptidase_M78"/>
    <property type="match status" value="1"/>
</dbReference>
<dbReference type="Proteomes" id="UP001589610">
    <property type="component" value="Unassembled WGS sequence"/>
</dbReference>
<evidence type="ECO:0000259" key="2">
    <source>
        <dbReference type="PROSITE" id="PS50943"/>
    </source>
</evidence>
<dbReference type="InterPro" id="IPR001387">
    <property type="entry name" value="Cro/C1-type_HTH"/>
</dbReference>
<protein>
    <submittedName>
        <fullName evidence="3">XRE family transcriptional regulator</fullName>
    </submittedName>
</protein>
<dbReference type="PANTHER" id="PTHR43236">
    <property type="entry name" value="ANTITOXIN HIGA1"/>
    <property type="match status" value="1"/>
</dbReference>
<comment type="similarity">
    <text evidence="1">Belongs to the short-chain fatty acyl-CoA assimilation regulator (ScfR) family.</text>
</comment>
<organism evidence="3 4">
    <name type="scientific">Streptosporangium vulgare</name>
    <dbReference type="NCBI Taxonomy" id="46190"/>
    <lineage>
        <taxon>Bacteria</taxon>
        <taxon>Bacillati</taxon>
        <taxon>Actinomycetota</taxon>
        <taxon>Actinomycetes</taxon>
        <taxon>Streptosporangiales</taxon>
        <taxon>Streptosporangiaceae</taxon>
        <taxon>Streptosporangium</taxon>
    </lineage>
</organism>
<dbReference type="PANTHER" id="PTHR43236:SF1">
    <property type="entry name" value="BLL7220 PROTEIN"/>
    <property type="match status" value="1"/>
</dbReference>
<sequence length="372" mass="41076">MVDAETLGRRIAEARGRAGLTQVELAALIPLDRSALAKIERGDRRISALELAKLADAIDMRIEWFIQDAPAAIVSRRNAQEPGAPSPKIDLMVERLTRAVEFVAGQAEHFALPGTPSREMPETNAQAEKLASDARALLGAEGDGPIVGLDEKAASIGLLVFSYDLGIDTADAATVLLRSGGVALINGQRRVGRRRLALAHELGHYLVADEYTVDWRIAEQQNVEQRESFFDRFARALLLPQASIEREWKNLVADSEGELRTAAVRIASAYRVDMTTLARRLNELGLITHGDAGKIRIIRTTRADIIDFDLVVAKDELVPPSLPRNYERAVLGLYRSEVISADRALDLLFDTWDESMLPPLPRRSEGAIWQYV</sequence>
<dbReference type="Gene3D" id="1.10.10.2910">
    <property type="match status" value="1"/>
</dbReference>
<evidence type="ECO:0000313" key="4">
    <source>
        <dbReference type="Proteomes" id="UP001589610"/>
    </source>
</evidence>
<evidence type="ECO:0000256" key="1">
    <source>
        <dbReference type="ARBA" id="ARBA00007227"/>
    </source>
</evidence>
<name>A0ABV5T8W6_9ACTN</name>
<gene>
    <name evidence="3" type="ORF">ACFFRH_04770</name>
</gene>
<dbReference type="EMBL" id="JBHMBS010000002">
    <property type="protein sequence ID" value="MFB9674791.1"/>
    <property type="molecule type" value="Genomic_DNA"/>
</dbReference>
<evidence type="ECO:0000313" key="3">
    <source>
        <dbReference type="EMBL" id="MFB9674791.1"/>
    </source>
</evidence>
<accession>A0ABV5T8W6</accession>
<reference evidence="3 4" key="1">
    <citation type="submission" date="2024-09" db="EMBL/GenBank/DDBJ databases">
        <authorList>
            <person name="Sun Q."/>
            <person name="Mori K."/>
        </authorList>
    </citation>
    <scope>NUCLEOTIDE SEQUENCE [LARGE SCALE GENOMIC DNA]</scope>
    <source>
        <strain evidence="3 4">JCM 3028</strain>
    </source>
</reference>
<dbReference type="Gene3D" id="1.10.260.40">
    <property type="entry name" value="lambda repressor-like DNA-binding domains"/>
    <property type="match status" value="1"/>
</dbReference>
<dbReference type="Pfam" id="PF01381">
    <property type="entry name" value="HTH_3"/>
    <property type="match status" value="1"/>
</dbReference>
<dbReference type="InterPro" id="IPR010982">
    <property type="entry name" value="Lambda_DNA-bd_dom_sf"/>
</dbReference>
<dbReference type="InterPro" id="IPR052345">
    <property type="entry name" value="Rad_response_metalloprotease"/>
</dbReference>